<dbReference type="FunFam" id="3.30.565.10:FF:000003">
    <property type="entry name" value="DNA mismatch repair endonuclease MutL"/>
    <property type="match status" value="1"/>
</dbReference>
<evidence type="ECO:0000259" key="5">
    <source>
        <dbReference type="SMART" id="SM00853"/>
    </source>
</evidence>
<evidence type="ECO:0000313" key="7">
    <source>
        <dbReference type="EMBL" id="EHI55978.1"/>
    </source>
</evidence>
<dbReference type="InterPro" id="IPR038973">
    <property type="entry name" value="MutL/Mlh/Pms-like"/>
</dbReference>
<dbReference type="HAMAP" id="MF_00149">
    <property type="entry name" value="DNA_mis_repair"/>
    <property type="match status" value="1"/>
</dbReference>
<comment type="caution">
    <text evidence="7">The sequence shown here is derived from an EMBL/GenBank/DDBJ whole genome shotgun (WGS) entry which is preliminary data.</text>
</comment>
<dbReference type="GO" id="GO:0032300">
    <property type="term" value="C:mismatch repair complex"/>
    <property type="evidence" value="ECO:0007669"/>
    <property type="project" value="InterPro"/>
</dbReference>
<proteinExistence type="inferred from homology"/>
<dbReference type="SMART" id="SM01340">
    <property type="entry name" value="DNA_mis_repair"/>
    <property type="match status" value="1"/>
</dbReference>
<dbReference type="InterPro" id="IPR013507">
    <property type="entry name" value="DNA_mismatch_S5_2-like"/>
</dbReference>
<dbReference type="SUPFAM" id="SSF55874">
    <property type="entry name" value="ATPase domain of HSP90 chaperone/DNA topoisomerase II/histidine kinase"/>
    <property type="match status" value="1"/>
</dbReference>
<dbReference type="InterPro" id="IPR042121">
    <property type="entry name" value="MutL_C_regsub"/>
</dbReference>
<dbReference type="InterPro" id="IPR014790">
    <property type="entry name" value="MutL_C"/>
</dbReference>
<dbReference type="Gene3D" id="3.30.1370.100">
    <property type="entry name" value="MutL, C-terminal domain, regulatory subdomain"/>
    <property type="match status" value="1"/>
</dbReference>
<dbReference type="SMART" id="SM00853">
    <property type="entry name" value="MutL_C"/>
    <property type="match status" value="1"/>
</dbReference>
<dbReference type="Proteomes" id="UP000003011">
    <property type="component" value="Unassembled WGS sequence"/>
</dbReference>
<protein>
    <recommendedName>
        <fullName evidence="4">DNA mismatch repair protein MutL</fullName>
    </recommendedName>
</protein>
<evidence type="ECO:0000256" key="4">
    <source>
        <dbReference type="HAMAP-Rule" id="MF_00149"/>
    </source>
</evidence>
<dbReference type="CDD" id="cd16926">
    <property type="entry name" value="HATPase_MutL-MLH-PMS-like"/>
    <property type="match status" value="1"/>
</dbReference>
<dbReference type="PATRIC" id="fig|679200.3.peg.802"/>
<dbReference type="STRING" id="679200.HMPREF9333_00760"/>
<dbReference type="InterPro" id="IPR014721">
    <property type="entry name" value="Ribsml_uS5_D2-typ_fold_subgr"/>
</dbReference>
<dbReference type="GO" id="GO:0140664">
    <property type="term" value="F:ATP-dependent DNA damage sensor activity"/>
    <property type="evidence" value="ECO:0007669"/>
    <property type="project" value="InterPro"/>
</dbReference>
<keyword evidence="8" id="KW-1185">Reference proteome</keyword>
<dbReference type="SUPFAM" id="SSF118116">
    <property type="entry name" value="DNA mismatch repair protein MutL"/>
    <property type="match status" value="1"/>
</dbReference>
<dbReference type="Pfam" id="PF13589">
    <property type="entry name" value="HATPase_c_3"/>
    <property type="match status" value="1"/>
</dbReference>
<dbReference type="InterPro" id="IPR020667">
    <property type="entry name" value="DNA_mismatch_repair_MutL"/>
</dbReference>
<keyword evidence="3 4" id="KW-0234">DNA repair</keyword>
<dbReference type="PANTHER" id="PTHR10073:SF12">
    <property type="entry name" value="DNA MISMATCH REPAIR PROTEIN MLH1"/>
    <property type="match status" value="1"/>
</dbReference>
<evidence type="ECO:0000256" key="3">
    <source>
        <dbReference type="ARBA" id="ARBA00023204"/>
    </source>
</evidence>
<name>G5GGS0_9FIRM</name>
<feature type="domain" description="DNA mismatch repair protein S5" evidence="6">
    <location>
        <begin position="219"/>
        <end position="337"/>
    </location>
</feature>
<evidence type="ECO:0000256" key="2">
    <source>
        <dbReference type="ARBA" id="ARBA00022763"/>
    </source>
</evidence>
<organism evidence="7 8">
    <name type="scientific">Johnsonella ignava ATCC 51276</name>
    <dbReference type="NCBI Taxonomy" id="679200"/>
    <lineage>
        <taxon>Bacteria</taxon>
        <taxon>Bacillati</taxon>
        <taxon>Bacillota</taxon>
        <taxon>Clostridia</taxon>
        <taxon>Lachnospirales</taxon>
        <taxon>Lachnospiraceae</taxon>
        <taxon>Johnsonella</taxon>
    </lineage>
</organism>
<dbReference type="PANTHER" id="PTHR10073">
    <property type="entry name" value="DNA MISMATCH REPAIR PROTEIN MLH, PMS, MUTL"/>
    <property type="match status" value="1"/>
</dbReference>
<dbReference type="PROSITE" id="PS00058">
    <property type="entry name" value="DNA_MISMATCH_REPAIR_1"/>
    <property type="match status" value="1"/>
</dbReference>
<dbReference type="Pfam" id="PF01119">
    <property type="entry name" value="DNA_mis_repair"/>
    <property type="match status" value="1"/>
</dbReference>
<dbReference type="Gene3D" id="3.30.230.10">
    <property type="match status" value="1"/>
</dbReference>
<dbReference type="Gene3D" id="3.30.1540.20">
    <property type="entry name" value="MutL, C-terminal domain, dimerisation subdomain"/>
    <property type="match status" value="1"/>
</dbReference>
<accession>G5GGS0</accession>
<dbReference type="InterPro" id="IPR002099">
    <property type="entry name" value="MutL/Mlh/PMS"/>
</dbReference>
<comment type="similarity">
    <text evidence="1 4">Belongs to the DNA mismatch repair MutL/HexB family.</text>
</comment>
<dbReference type="InterPro" id="IPR014762">
    <property type="entry name" value="DNA_mismatch_repair_CS"/>
</dbReference>
<evidence type="ECO:0000313" key="8">
    <source>
        <dbReference type="Proteomes" id="UP000003011"/>
    </source>
</evidence>
<dbReference type="Gene3D" id="3.30.565.10">
    <property type="entry name" value="Histidine kinase-like ATPase, C-terminal domain"/>
    <property type="match status" value="1"/>
</dbReference>
<sequence>MSCKLYIIWGLIMIAILDKNTIDKIAAGEVIERPASIVKELLENALDSGANAVSIEIKDGGTSLIRVTDNGSGIKKNEIKTAFLRHATSKIKSASDLESVLTLGFRGEALSSIAAISKTEILSKMRGELMGARYCIEGGFDVAFEDVGTPEGTTVIVRDVFFNIPARRKFLKSDRTETAYISELVQKLALSNRNITFKYINNNKILLHTQGNGSLKDIVYQIYGKNAASSILEINYENENIKISGCVGKPEFCLANRNMEIIFINGRYIKDKYVSRGIEDGFADKMMQHKYPFAILYITTDTHSVDINVHPGKLEVRFEDPEYIYNAVKDAVSEVFKNEALIRQVKIKDEKKANNEKYYKYEQKNDLKAPLKSDVKYYAEKKTAEKIPKPPEPFEVKRSADKNINNATHYNTIYDSIIKKDEHKSEQDIYKSDIKTDIDFKNNDVTAETVSVPHKKNNFSQVSFLSEEAKPYHRIVGQLFNTYWIIEFDDKMYFIDQHAAHEKVMYEKFLKQYKDAQITSQLLSPPLIITLSDIEAEAAYRYRDYLLKLGFEFENFGGKDYSVGAVPSLLPSVSKESVFKEVLSGLSEINTDMEPISVIEKIASMSCKAAVKGNQRLSYSEADKLIDELLSLKNPYNCPHGRPTIIEMTKYDLEKKFKRIV</sequence>
<dbReference type="AlphaFoldDB" id="G5GGS0"/>
<dbReference type="InterPro" id="IPR042120">
    <property type="entry name" value="MutL_C_dimsub"/>
</dbReference>
<dbReference type="GO" id="GO:0006298">
    <property type="term" value="P:mismatch repair"/>
    <property type="evidence" value="ECO:0007669"/>
    <property type="project" value="UniProtKB-UniRule"/>
</dbReference>
<dbReference type="NCBIfam" id="TIGR00585">
    <property type="entry name" value="mutl"/>
    <property type="match status" value="1"/>
</dbReference>
<dbReference type="CDD" id="cd00782">
    <property type="entry name" value="MutL_Trans"/>
    <property type="match status" value="1"/>
</dbReference>
<dbReference type="SUPFAM" id="SSF54211">
    <property type="entry name" value="Ribosomal protein S5 domain 2-like"/>
    <property type="match status" value="1"/>
</dbReference>
<dbReference type="GO" id="GO:0030983">
    <property type="term" value="F:mismatched DNA binding"/>
    <property type="evidence" value="ECO:0007669"/>
    <property type="project" value="InterPro"/>
</dbReference>
<dbReference type="EMBL" id="ACZL01000014">
    <property type="protein sequence ID" value="EHI55978.1"/>
    <property type="molecule type" value="Genomic_DNA"/>
</dbReference>
<dbReference type="HOGENOM" id="CLU_004131_4_1_9"/>
<evidence type="ECO:0000256" key="1">
    <source>
        <dbReference type="ARBA" id="ARBA00006082"/>
    </source>
</evidence>
<feature type="domain" description="MutL C-terminal dimerisation" evidence="5">
    <location>
        <begin position="475"/>
        <end position="617"/>
    </location>
</feature>
<dbReference type="GO" id="GO:0016887">
    <property type="term" value="F:ATP hydrolysis activity"/>
    <property type="evidence" value="ECO:0007669"/>
    <property type="project" value="InterPro"/>
</dbReference>
<dbReference type="InterPro" id="IPR037198">
    <property type="entry name" value="MutL_C_sf"/>
</dbReference>
<comment type="function">
    <text evidence="4">This protein is involved in the repair of mismatches in DNA. It is required for dam-dependent methyl-directed DNA mismatch repair. May act as a 'molecular matchmaker', a protein that promotes the formation of a stable complex between two or more DNA-binding proteins in an ATP-dependent manner without itself being part of a final effector complex.</text>
</comment>
<keyword evidence="2 4" id="KW-0227">DNA damage</keyword>
<gene>
    <name evidence="4" type="primary">mutL</name>
    <name evidence="7" type="ORF">HMPREF9333_00760</name>
</gene>
<dbReference type="eggNOG" id="COG0323">
    <property type="taxonomic scope" value="Bacteria"/>
</dbReference>
<dbReference type="InterPro" id="IPR036890">
    <property type="entry name" value="HATPase_C_sf"/>
</dbReference>
<reference evidence="7 8" key="1">
    <citation type="submission" date="2011-08" db="EMBL/GenBank/DDBJ databases">
        <title>The Genome Sequence of Johnsonella ignava ATCC 51276.</title>
        <authorList>
            <consortium name="The Broad Institute Genome Sequencing Platform"/>
            <person name="Earl A."/>
            <person name="Ward D."/>
            <person name="Feldgarden M."/>
            <person name="Gevers D."/>
            <person name="Izard J."/>
            <person name="Blanton J.M."/>
            <person name="Baranova O.V."/>
            <person name="Dewhirst F.E."/>
            <person name="Young S.K."/>
            <person name="Zeng Q."/>
            <person name="Gargeya S."/>
            <person name="Fitzgerald M."/>
            <person name="Haas B."/>
            <person name="Abouelleil A."/>
            <person name="Alvarado L."/>
            <person name="Arachchi H.M."/>
            <person name="Berlin A."/>
            <person name="Brown A."/>
            <person name="Chapman S.B."/>
            <person name="Chen Z."/>
            <person name="Dunbar C."/>
            <person name="Freedman E."/>
            <person name="Gearin G."/>
            <person name="Gellesch M."/>
            <person name="Goldberg J."/>
            <person name="Griggs A."/>
            <person name="Gujja S."/>
            <person name="Heiman D."/>
            <person name="Howarth C."/>
            <person name="Larson L."/>
            <person name="Lui A."/>
            <person name="MacDonald P.J.P."/>
            <person name="Montmayeur A."/>
            <person name="Murphy C."/>
            <person name="Neiman D."/>
            <person name="Pearson M."/>
            <person name="Priest M."/>
            <person name="Roberts A."/>
            <person name="Saif S."/>
            <person name="Shea T."/>
            <person name="Shenoy N."/>
            <person name="Sisk P."/>
            <person name="Stolte C."/>
            <person name="Sykes S."/>
            <person name="Wortman J."/>
            <person name="Nusbaum C."/>
            <person name="Birren B."/>
        </authorList>
    </citation>
    <scope>NUCLEOTIDE SEQUENCE [LARGE SCALE GENOMIC DNA]</scope>
    <source>
        <strain evidence="7 8">ATCC 51276</strain>
    </source>
</reference>
<dbReference type="Pfam" id="PF08676">
    <property type="entry name" value="MutL_C"/>
    <property type="match status" value="1"/>
</dbReference>
<dbReference type="GO" id="GO:0005524">
    <property type="term" value="F:ATP binding"/>
    <property type="evidence" value="ECO:0007669"/>
    <property type="project" value="InterPro"/>
</dbReference>
<dbReference type="InterPro" id="IPR020568">
    <property type="entry name" value="Ribosomal_Su5_D2-typ_SF"/>
</dbReference>
<evidence type="ECO:0000259" key="6">
    <source>
        <dbReference type="SMART" id="SM01340"/>
    </source>
</evidence>